<dbReference type="AlphaFoldDB" id="A0AA86JLJ5"/>
<dbReference type="Pfam" id="PF19802">
    <property type="entry name" value="DUF6285"/>
    <property type="match status" value="1"/>
</dbReference>
<protein>
    <recommendedName>
        <fullName evidence="1">DUF6285 domain-containing protein</fullName>
    </recommendedName>
</protein>
<feature type="domain" description="DUF6285" evidence="1">
    <location>
        <begin position="32"/>
        <end position="129"/>
    </location>
</feature>
<gene>
    <name evidence="2" type="ORF">RGQ30_23580</name>
</gene>
<accession>A0AA86JLJ5</accession>
<dbReference type="RefSeq" id="WP_130555711.1">
    <property type="nucleotide sequence ID" value="NZ_AP028947.1"/>
</dbReference>
<evidence type="ECO:0000313" key="2">
    <source>
        <dbReference type="EMBL" id="BET26857.1"/>
    </source>
</evidence>
<dbReference type="Proteomes" id="UP001329151">
    <property type="component" value="Chromosome"/>
</dbReference>
<keyword evidence="3" id="KW-1185">Reference proteome</keyword>
<dbReference type="KEGG" id="lto:RGQ30_23580"/>
<proteinExistence type="predicted"/>
<dbReference type="EMBL" id="AP028947">
    <property type="protein sequence ID" value="BET26857.1"/>
    <property type="molecule type" value="Genomic_DNA"/>
</dbReference>
<sequence>MREQPTGEMLLQAARDVLKNKVLPLLQGEAAADARREVLMVMNAVSIAQREMQMGGEPDEEERVSLEALAARSMIAPVGESALNIAQANRELSERIRQGVADPGTPAHTAVLAYLRAVGKSRLQASNPKMLKAGKP</sequence>
<dbReference type="InterPro" id="IPR046252">
    <property type="entry name" value="DUF6285"/>
</dbReference>
<evidence type="ECO:0000313" key="3">
    <source>
        <dbReference type="Proteomes" id="UP001329151"/>
    </source>
</evidence>
<organism evidence="2 3">
    <name type="scientific">Limnobacter thiooxidans</name>
    <dbReference type="NCBI Taxonomy" id="131080"/>
    <lineage>
        <taxon>Bacteria</taxon>
        <taxon>Pseudomonadati</taxon>
        <taxon>Pseudomonadota</taxon>
        <taxon>Betaproteobacteria</taxon>
        <taxon>Burkholderiales</taxon>
        <taxon>Burkholderiaceae</taxon>
        <taxon>Limnobacter</taxon>
    </lineage>
</organism>
<reference evidence="2 3" key="1">
    <citation type="submission" date="2023-10" db="EMBL/GenBank/DDBJ databases">
        <title>Complete Genome Sequence of Limnobacter thiooxidans CS-K2T, Isolated from freshwater lake sediments in Bavaria, Germany.</title>
        <authorList>
            <person name="Naruki M."/>
            <person name="Watanabe A."/>
            <person name="Warashina T."/>
            <person name="Morita T."/>
            <person name="Arakawa K."/>
        </authorList>
    </citation>
    <scope>NUCLEOTIDE SEQUENCE [LARGE SCALE GENOMIC DNA]</scope>
    <source>
        <strain evidence="2 3">CS-K2</strain>
    </source>
</reference>
<name>A0AA86JLJ5_9BURK</name>
<evidence type="ECO:0000259" key="1">
    <source>
        <dbReference type="Pfam" id="PF19802"/>
    </source>
</evidence>